<feature type="compositionally biased region" description="Basic and acidic residues" evidence="7">
    <location>
        <begin position="221"/>
        <end position="238"/>
    </location>
</feature>
<evidence type="ECO:0000256" key="5">
    <source>
        <dbReference type="ARBA" id="ARBA00023163"/>
    </source>
</evidence>
<dbReference type="GO" id="GO:0000977">
    <property type="term" value="F:RNA polymerase II transcription regulatory region sequence-specific DNA binding"/>
    <property type="evidence" value="ECO:0007669"/>
    <property type="project" value="TreeGrafter"/>
</dbReference>
<dbReference type="SUPFAM" id="SSF57959">
    <property type="entry name" value="Leucine zipper domain"/>
    <property type="match status" value="1"/>
</dbReference>
<dbReference type="InterPro" id="IPR046347">
    <property type="entry name" value="bZIP_sf"/>
</dbReference>
<keyword evidence="5" id="KW-0804">Transcription</keyword>
<feature type="region of interest" description="Disordered" evidence="7">
    <location>
        <begin position="279"/>
        <end position="317"/>
    </location>
</feature>
<dbReference type="CDD" id="cd14692">
    <property type="entry name" value="bZIP_ATF4"/>
    <property type="match status" value="1"/>
</dbReference>
<dbReference type="PROSITE" id="PS00036">
    <property type="entry name" value="BZIP_BASIC"/>
    <property type="match status" value="1"/>
</dbReference>
<feature type="region of interest" description="Disordered" evidence="7">
    <location>
        <begin position="218"/>
        <end position="238"/>
    </location>
</feature>
<comment type="subcellular location">
    <subcellularLocation>
        <location evidence="1">Nucleus</location>
    </subcellularLocation>
</comment>
<organism evidence="9 10">
    <name type="scientific">Petromyzon marinus</name>
    <name type="common">Sea lamprey</name>
    <dbReference type="NCBI Taxonomy" id="7757"/>
    <lineage>
        <taxon>Eukaryota</taxon>
        <taxon>Metazoa</taxon>
        <taxon>Chordata</taxon>
        <taxon>Craniata</taxon>
        <taxon>Vertebrata</taxon>
        <taxon>Cyclostomata</taxon>
        <taxon>Hyperoartia</taxon>
        <taxon>Petromyzontiformes</taxon>
        <taxon>Petromyzontidae</taxon>
        <taxon>Petromyzon</taxon>
    </lineage>
</organism>
<evidence type="ECO:0000256" key="1">
    <source>
        <dbReference type="ARBA" id="ARBA00004123"/>
    </source>
</evidence>
<keyword evidence="3" id="KW-0805">Transcription regulation</keyword>
<dbReference type="GO" id="GO:0001228">
    <property type="term" value="F:DNA-binding transcription activator activity, RNA polymerase II-specific"/>
    <property type="evidence" value="ECO:0007669"/>
    <property type="project" value="TreeGrafter"/>
</dbReference>
<proteinExistence type="inferred from homology"/>
<dbReference type="PANTHER" id="PTHR13044">
    <property type="entry name" value="ACTIVATING TRANSCRIPTION FACTOR ATF 4/5"/>
    <property type="match status" value="1"/>
</dbReference>
<dbReference type="AlphaFoldDB" id="A0AAJ7X903"/>
<reference evidence="10" key="1">
    <citation type="submission" date="2025-08" db="UniProtKB">
        <authorList>
            <consortium name="RefSeq"/>
        </authorList>
    </citation>
    <scope>IDENTIFICATION</scope>
    <source>
        <tissue evidence="10">Sperm</tissue>
    </source>
</reference>
<dbReference type="Gene3D" id="1.20.5.170">
    <property type="match status" value="1"/>
</dbReference>
<dbReference type="KEGG" id="pmrn:116951465"/>
<accession>A0AAJ7X903</accession>
<evidence type="ECO:0000256" key="7">
    <source>
        <dbReference type="SAM" id="MobiDB-lite"/>
    </source>
</evidence>
<comment type="similarity">
    <text evidence="2">Belongs to the bZIP family.</text>
</comment>
<sequence>MMAENTTALPAEIFQGHRGSPLEMADDLSSGLVVDFGQPEWTMDLDFLLEAETDHLSFAKETGLFHSGGLCLDQNLGLTDPKAEPLNQPGFGLDNMHHESILDIGDPRHSLFKMQFDTYLLQNDNLPTIELFDIEANLGSSESSACVQSPCSPCSSSSLGSDQVAPCTPPISPILSPSSEYCTDGDSPCESVPQEILLVIEEPAAPDFDFEMAYLTESEASPEHTSAEEGESFDSKDEVKVEVVVPRVVTTPKKCRRTPYSGMPKRGGHACPKVKLVANSCPSSPEASDSPAGEGRFQKKKDQNKTAATRYRQKKKQELEILQVERDKLEDRNRSLNEKADSLSREIKYLKDLMAEIQMARSLKK</sequence>
<dbReference type="Pfam" id="PF00170">
    <property type="entry name" value="bZIP_1"/>
    <property type="match status" value="1"/>
</dbReference>
<evidence type="ECO:0000256" key="4">
    <source>
        <dbReference type="ARBA" id="ARBA00023125"/>
    </source>
</evidence>
<keyword evidence="9" id="KW-1185">Reference proteome</keyword>
<evidence type="ECO:0000256" key="3">
    <source>
        <dbReference type="ARBA" id="ARBA00023015"/>
    </source>
</evidence>
<keyword evidence="6" id="KW-0539">Nucleus</keyword>
<feature type="domain" description="BZIP" evidence="8">
    <location>
        <begin position="294"/>
        <end position="357"/>
    </location>
</feature>
<keyword evidence="4" id="KW-0238">DNA-binding</keyword>
<protein>
    <submittedName>
        <fullName evidence="10">Cyclic AMP-dependent transcription factor ATF-4-like</fullName>
    </submittedName>
</protein>
<evidence type="ECO:0000259" key="8">
    <source>
        <dbReference type="PROSITE" id="PS50217"/>
    </source>
</evidence>
<dbReference type="RefSeq" id="XP_032825979.1">
    <property type="nucleotide sequence ID" value="XM_032970088.1"/>
</dbReference>
<dbReference type="GO" id="GO:0005634">
    <property type="term" value="C:nucleus"/>
    <property type="evidence" value="ECO:0007669"/>
    <property type="project" value="UniProtKB-SubCell"/>
</dbReference>
<dbReference type="FunFam" id="1.20.5.170:FF:000021">
    <property type="entry name" value="Cyclic AMP-dependent transcription factor ATF-4"/>
    <property type="match status" value="1"/>
</dbReference>
<evidence type="ECO:0000256" key="2">
    <source>
        <dbReference type="ARBA" id="ARBA00007163"/>
    </source>
</evidence>
<name>A0AAJ7X903_PETMA</name>
<dbReference type="SMART" id="SM00338">
    <property type="entry name" value="BRLZ"/>
    <property type="match status" value="1"/>
</dbReference>
<dbReference type="PANTHER" id="PTHR13044:SF14">
    <property type="entry name" value="CRYPTOCEPHAL, ISOFORM A"/>
    <property type="match status" value="1"/>
</dbReference>
<evidence type="ECO:0000313" key="9">
    <source>
        <dbReference type="Proteomes" id="UP001318040"/>
    </source>
</evidence>
<dbReference type="GO" id="GO:0042981">
    <property type="term" value="P:regulation of apoptotic process"/>
    <property type="evidence" value="ECO:0007669"/>
    <property type="project" value="UniProtKB-ARBA"/>
</dbReference>
<evidence type="ECO:0000256" key="6">
    <source>
        <dbReference type="ARBA" id="ARBA00023242"/>
    </source>
</evidence>
<dbReference type="InterPro" id="IPR004827">
    <property type="entry name" value="bZIP"/>
</dbReference>
<dbReference type="Proteomes" id="UP001318040">
    <property type="component" value="Chromosome 43"/>
</dbReference>
<evidence type="ECO:0000313" key="10">
    <source>
        <dbReference type="RefSeq" id="XP_032825979.1"/>
    </source>
</evidence>
<gene>
    <name evidence="10" type="primary">LOC116951465</name>
</gene>
<dbReference type="PROSITE" id="PS50217">
    <property type="entry name" value="BZIP"/>
    <property type="match status" value="1"/>
</dbReference>